<dbReference type="EMBL" id="AFBQ01000299">
    <property type="protein sequence ID" value="EHY30648.1"/>
    <property type="molecule type" value="Genomic_DNA"/>
</dbReference>
<evidence type="ECO:0008006" key="4">
    <source>
        <dbReference type="Google" id="ProtNLM"/>
    </source>
</evidence>
<accession>H3KGW7</accession>
<comment type="caution">
    <text evidence="2">The sequence shown here is derived from an EMBL/GenBank/DDBJ whole genome shotgun (WGS) entry which is preliminary data.</text>
</comment>
<dbReference type="InterPro" id="IPR021279">
    <property type="entry name" value="DUF2721"/>
</dbReference>
<proteinExistence type="predicted"/>
<gene>
    <name evidence="2" type="ORF">HMPREF9440_02000</name>
</gene>
<keyword evidence="1" id="KW-0812">Transmembrane</keyword>
<keyword evidence="1" id="KW-1133">Transmembrane helix</keyword>
<name>H3KGW7_9BURK</name>
<feature type="transmembrane region" description="Helical" evidence="1">
    <location>
        <begin position="76"/>
        <end position="96"/>
    </location>
</feature>
<reference evidence="2 3" key="1">
    <citation type="submission" date="2011-11" db="EMBL/GenBank/DDBJ databases">
        <authorList>
            <person name="Weinstock G."/>
            <person name="Sodergren E."/>
            <person name="Clifton S."/>
            <person name="Fulton L."/>
            <person name="Fulton B."/>
            <person name="Courtney L."/>
            <person name="Fronick C."/>
            <person name="Harrison M."/>
            <person name="Strong C."/>
            <person name="Farmer C."/>
            <person name="Delahaunty K."/>
            <person name="Markovic C."/>
            <person name="Hall O."/>
            <person name="Minx P."/>
            <person name="Tomlinson C."/>
            <person name="Mitreva M."/>
            <person name="Hou S."/>
            <person name="Chen J."/>
            <person name="Wollam A."/>
            <person name="Pepin K.H."/>
            <person name="Johnson M."/>
            <person name="Bhonagiri V."/>
            <person name="Zhang X."/>
            <person name="Suruliraj S."/>
            <person name="Warren W."/>
            <person name="Chinwalla A."/>
            <person name="Mardis E.R."/>
            <person name="Wilson R.K."/>
        </authorList>
    </citation>
    <scope>NUCLEOTIDE SEQUENCE [LARGE SCALE GENOMIC DNA]</scope>
    <source>
        <strain evidence="2 3">YIT 11816</strain>
    </source>
</reference>
<keyword evidence="1" id="KW-0472">Membrane</keyword>
<organism evidence="2 3">
    <name type="scientific">Sutterella parvirubra YIT 11816</name>
    <dbReference type="NCBI Taxonomy" id="762967"/>
    <lineage>
        <taxon>Bacteria</taxon>
        <taxon>Pseudomonadati</taxon>
        <taxon>Pseudomonadota</taxon>
        <taxon>Betaproteobacteria</taxon>
        <taxon>Burkholderiales</taxon>
        <taxon>Sutterellaceae</taxon>
        <taxon>Sutterella</taxon>
    </lineage>
</organism>
<feature type="transmembrane region" description="Helical" evidence="1">
    <location>
        <begin position="6"/>
        <end position="30"/>
    </location>
</feature>
<dbReference type="STRING" id="762967.HMPREF9440_02000"/>
<keyword evidence="3" id="KW-1185">Reference proteome</keyword>
<evidence type="ECO:0000256" key="1">
    <source>
        <dbReference type="SAM" id="Phobius"/>
    </source>
</evidence>
<dbReference type="AlphaFoldDB" id="H3KGW7"/>
<feature type="transmembrane region" description="Helical" evidence="1">
    <location>
        <begin position="108"/>
        <end position="141"/>
    </location>
</feature>
<dbReference type="Pfam" id="PF11026">
    <property type="entry name" value="DUF2721"/>
    <property type="match status" value="1"/>
</dbReference>
<dbReference type="Proteomes" id="UP000004956">
    <property type="component" value="Unassembled WGS sequence"/>
</dbReference>
<evidence type="ECO:0000313" key="2">
    <source>
        <dbReference type="EMBL" id="EHY30648.1"/>
    </source>
</evidence>
<evidence type="ECO:0000313" key="3">
    <source>
        <dbReference type="Proteomes" id="UP000004956"/>
    </source>
</evidence>
<sequence length="152" mass="16617">MIAAQFQGMLANSLTPITLISGVGLIMLCMTNRYNHSTDRIRQLIKKREDLGLAGEPDIDREIRIIFRRALFLRRAMLCLSLSALCSGLMVAANVIQHFSGTSFVALSSLLLVAALLLIVVSTAFFSVEIGVSLHALGMAVKHLPGKKRTQH</sequence>
<dbReference type="HOGENOM" id="CLU_118464_1_0_4"/>
<dbReference type="RefSeq" id="WP_008543205.1">
    <property type="nucleotide sequence ID" value="NZ_JH605003.1"/>
</dbReference>
<dbReference type="PATRIC" id="fig|762967.3.peg.1577"/>
<protein>
    <recommendedName>
        <fullName evidence="4">DUF2721 domain-containing protein</fullName>
    </recommendedName>
</protein>